<proteinExistence type="predicted"/>
<feature type="non-terminal residue" evidence="1">
    <location>
        <position position="99"/>
    </location>
</feature>
<organism evidence="1">
    <name type="scientific">Mycoplasmoides genitalium</name>
    <name type="common">Mycoplasma genitalium</name>
    <dbReference type="NCBI Taxonomy" id="2097"/>
    <lineage>
        <taxon>Bacteria</taxon>
        <taxon>Bacillati</taxon>
        <taxon>Mycoplasmatota</taxon>
        <taxon>Mycoplasmoidales</taxon>
        <taxon>Mycoplasmoidaceae</taxon>
        <taxon>Mycoplasmoides</taxon>
    </lineage>
</organism>
<accession>Q49262</accession>
<reference evidence="1" key="1">
    <citation type="thesis" date="1992" institute="Microbiology and Immunology" country="University of North Carolina Medical School">
        <title>Characterization and analysis of the Mycoplasma genitalium genome.</title>
        <authorList>
            <person name="Peterson S.N."/>
        </authorList>
    </citation>
    <scope>NUCLEOTIDE SEQUENCE</scope>
</reference>
<evidence type="ECO:0000313" key="1">
    <source>
        <dbReference type="EMBL" id="AAD12406.1"/>
    </source>
</evidence>
<feature type="non-terminal residue" evidence="1">
    <location>
        <position position="1"/>
    </location>
</feature>
<dbReference type="AlphaFoldDB" id="Q49262"/>
<protein>
    <submittedName>
        <fullName evidence="1">Uncharacterized protein</fullName>
    </submittedName>
</protein>
<reference evidence="1" key="2">
    <citation type="journal article" date="1993" name="J. Bacteriol.">
        <title>A survey of the Mycoplasma genitalium genome by using random sequencing.</title>
        <authorList>
            <person name="Peterson S.N."/>
            <person name="Hu P.-C."/>
            <person name="Bott K.F."/>
            <person name="Hutchison C.A. III"/>
        </authorList>
    </citation>
    <scope>NUCLEOTIDE SEQUENCE</scope>
</reference>
<name>Q49262_MYCGT</name>
<dbReference type="EMBL" id="U02128">
    <property type="protein sequence ID" value="AAD12406.1"/>
    <property type="molecule type" value="Genomic_DNA"/>
</dbReference>
<sequence>LLTWNSFTAWKVSLETDSLLNLIPRFWICVFIKKWILAIKFQTISVFWKSLTKRYKEVWLNKKCLNLFPKFLNKTNIIFKQKRNSTKNANTDAFKLNLD</sequence>